<organism evidence="5 6">
    <name type="scientific">Phaedon cochleariae</name>
    <name type="common">Mustard beetle</name>
    <dbReference type="NCBI Taxonomy" id="80249"/>
    <lineage>
        <taxon>Eukaryota</taxon>
        <taxon>Metazoa</taxon>
        <taxon>Ecdysozoa</taxon>
        <taxon>Arthropoda</taxon>
        <taxon>Hexapoda</taxon>
        <taxon>Insecta</taxon>
        <taxon>Pterygota</taxon>
        <taxon>Neoptera</taxon>
        <taxon>Endopterygota</taxon>
        <taxon>Coleoptera</taxon>
        <taxon>Polyphaga</taxon>
        <taxon>Cucujiformia</taxon>
        <taxon>Chrysomeloidea</taxon>
        <taxon>Chrysomelidae</taxon>
        <taxon>Chrysomelinae</taxon>
        <taxon>Chrysomelini</taxon>
        <taxon>Phaedon</taxon>
    </lineage>
</organism>
<dbReference type="GO" id="GO:0051087">
    <property type="term" value="F:protein-folding chaperone binding"/>
    <property type="evidence" value="ECO:0007669"/>
    <property type="project" value="InterPro"/>
</dbReference>
<dbReference type="InterPro" id="IPR036386">
    <property type="entry name" value="HscB_C_sf"/>
</dbReference>
<dbReference type="PANTHER" id="PTHR14021">
    <property type="entry name" value="IRON-SULFUR CLUSTER CO-CHAPERONE PROTEIN HSCB"/>
    <property type="match status" value="1"/>
</dbReference>
<name>A0A9P0GPS6_PHACE</name>
<dbReference type="PROSITE" id="PS50076">
    <property type="entry name" value="DNAJ_2"/>
    <property type="match status" value="1"/>
</dbReference>
<dbReference type="GO" id="GO:0005739">
    <property type="term" value="C:mitochondrion"/>
    <property type="evidence" value="ECO:0007669"/>
    <property type="project" value="TreeGrafter"/>
</dbReference>
<dbReference type="HAMAP" id="MF_00682">
    <property type="entry name" value="HscB"/>
    <property type="match status" value="1"/>
</dbReference>
<dbReference type="Gene3D" id="1.20.1280.20">
    <property type="entry name" value="HscB, C-terminal domain"/>
    <property type="match status" value="1"/>
</dbReference>
<dbReference type="SMART" id="SM00271">
    <property type="entry name" value="DnaJ"/>
    <property type="match status" value="1"/>
</dbReference>
<evidence type="ECO:0000256" key="3">
    <source>
        <dbReference type="SAM" id="Coils"/>
    </source>
</evidence>
<reference evidence="5" key="2">
    <citation type="submission" date="2022-10" db="EMBL/GenBank/DDBJ databases">
        <authorList>
            <consortium name="ENA_rothamsted_submissions"/>
            <consortium name="culmorum"/>
            <person name="King R."/>
        </authorList>
    </citation>
    <scope>NUCLEOTIDE SEQUENCE</scope>
</reference>
<comment type="similarity">
    <text evidence="1">Belongs to the HscB family.</text>
</comment>
<accession>A0A9P0GPS6</accession>
<dbReference type="InterPro" id="IPR001623">
    <property type="entry name" value="DnaJ_domain"/>
</dbReference>
<gene>
    <name evidence="5" type="ORF">PHAECO_LOCUS6666</name>
</gene>
<evidence type="ECO:0000259" key="4">
    <source>
        <dbReference type="PROSITE" id="PS50076"/>
    </source>
</evidence>
<dbReference type="SUPFAM" id="SSF46565">
    <property type="entry name" value="Chaperone J-domain"/>
    <property type="match status" value="1"/>
</dbReference>
<feature type="coiled-coil region" evidence="3">
    <location>
        <begin position="169"/>
        <end position="199"/>
    </location>
</feature>
<keyword evidence="3" id="KW-0175">Coiled coil</keyword>
<dbReference type="InterPro" id="IPR036869">
    <property type="entry name" value="J_dom_sf"/>
</dbReference>
<dbReference type="OrthoDB" id="448954at2759"/>
<dbReference type="AlphaFoldDB" id="A0A9P0GPS6"/>
<dbReference type="GO" id="GO:0001671">
    <property type="term" value="F:ATPase activator activity"/>
    <property type="evidence" value="ECO:0007669"/>
    <property type="project" value="InterPro"/>
</dbReference>
<dbReference type="GO" id="GO:0051259">
    <property type="term" value="P:protein complex oligomerization"/>
    <property type="evidence" value="ECO:0007669"/>
    <property type="project" value="InterPro"/>
</dbReference>
<dbReference type="SUPFAM" id="SSF47144">
    <property type="entry name" value="HSC20 (HSCB), C-terminal oligomerisation domain"/>
    <property type="match status" value="1"/>
</dbReference>
<proteinExistence type="inferred from homology"/>
<dbReference type="EMBL" id="OU896708">
    <property type="protein sequence ID" value="CAH1155304.1"/>
    <property type="molecule type" value="Genomic_DNA"/>
</dbReference>
<dbReference type="NCBIfam" id="TIGR00714">
    <property type="entry name" value="hscB"/>
    <property type="match status" value="1"/>
</dbReference>
<dbReference type="PANTHER" id="PTHR14021:SF15">
    <property type="entry name" value="IRON-SULFUR CLUSTER CO-CHAPERONE PROTEIN HSCB"/>
    <property type="match status" value="1"/>
</dbReference>
<keyword evidence="6" id="KW-1185">Reference proteome</keyword>
<dbReference type="CDD" id="cd06257">
    <property type="entry name" value="DnaJ"/>
    <property type="match status" value="1"/>
</dbReference>
<evidence type="ECO:0000256" key="1">
    <source>
        <dbReference type="ARBA" id="ARBA00010476"/>
    </source>
</evidence>
<keyword evidence="2" id="KW-0143">Chaperone</keyword>
<reference evidence="5" key="1">
    <citation type="submission" date="2022-01" db="EMBL/GenBank/DDBJ databases">
        <authorList>
            <person name="King R."/>
        </authorList>
    </citation>
    <scope>NUCLEOTIDE SEQUENCE</scope>
</reference>
<protein>
    <recommendedName>
        <fullName evidence="4">J domain-containing protein</fullName>
    </recommendedName>
</protein>
<dbReference type="InterPro" id="IPR004640">
    <property type="entry name" value="HscB"/>
</dbReference>
<feature type="domain" description="J" evidence="4">
    <location>
        <begin position="77"/>
        <end position="149"/>
    </location>
</feature>
<dbReference type="Proteomes" id="UP001153737">
    <property type="component" value="Chromosome 2"/>
</dbReference>
<sequence length="244" mass="28546">MHPHFKKLDSFIFHPNRYFNNIPNLQNYPIFHFGNNYCSSIIKGSSACWKCGAEWSRPSELFCGKCQVLQHPIQKENYFKLFGIEEKFDIDQTFLKNKFRNLQSLVHPDKFENKTHEEQTISEEYSSLANKAFSILQPSLNRAEHLLALKGHVMGKIDTVDDSSFLMEIMTLNEEIEEAGDNEEKLKVLEEKNKKMLEKLLEEISSHFKNDDLERVKKSIIKLKYFTSINGRLNSIFREMGVTN</sequence>
<dbReference type="GO" id="GO:0044571">
    <property type="term" value="P:[2Fe-2S] cluster assembly"/>
    <property type="evidence" value="ECO:0007669"/>
    <property type="project" value="InterPro"/>
</dbReference>
<evidence type="ECO:0000313" key="6">
    <source>
        <dbReference type="Proteomes" id="UP001153737"/>
    </source>
</evidence>
<dbReference type="InterPro" id="IPR009073">
    <property type="entry name" value="HscB_oligo_C"/>
</dbReference>
<dbReference type="Pfam" id="PF07743">
    <property type="entry name" value="HSCB_C"/>
    <property type="match status" value="1"/>
</dbReference>
<evidence type="ECO:0000256" key="2">
    <source>
        <dbReference type="ARBA" id="ARBA00023186"/>
    </source>
</evidence>
<dbReference type="Gene3D" id="1.10.287.110">
    <property type="entry name" value="DnaJ domain"/>
    <property type="match status" value="1"/>
</dbReference>
<evidence type="ECO:0000313" key="5">
    <source>
        <dbReference type="EMBL" id="CAH1155304.1"/>
    </source>
</evidence>